<dbReference type="SMART" id="SM00028">
    <property type="entry name" value="TPR"/>
    <property type="match status" value="1"/>
</dbReference>
<accession>A0ABV9QYM7</accession>
<dbReference type="Proteomes" id="UP001595886">
    <property type="component" value="Unassembled WGS sequence"/>
</dbReference>
<sequence length="639" mass="69034">MNTLGEFHFLRPLALLALLLLPLFWFVWRAARSEAGAWRAVVDAHLLPHLLERVDGGPDRSAFALAALLWTLACIALAGPAWEREPMPLYHNQAARVLAIELAPTMYAQDEKPNRLARARFKLDDILGRSRDHQTALIGYAGDAFVAAPLTDDVGTVRNLIDALDPGTMPVTGNDAARAIEAGVDLIEQAGLHRGEIVLLADGVGPEAVAAARKALAQGVTVSVLGIGSAAGAPVPLPQGDFLKDDDGNMVVARLDETALRAVAEAGGGRYATLSADAHDLDALLPDRVDVAKNADAGGQTAESTRWRDRGPWLLLLLLPLALLGFRRGWLMSVALVLAVPAQPVRAASLEDLWRRPDQQAARALEQGDPQRAASIAAAPEWRAGAAYRAGDYEAALHEYERTAGADGIYNKGNALARLGRYEEALSAYDEALRLAPDMADAKTNRQAVEEFLKQKQQEQNSPSPQNGSGQDSKKSQQGEQKSPPSQQEQDRQQGGQGEQAEQQDSQQGKEEQPQSGDGQPREGEPEKKDGDDSSTQRKSERGGDEQKQGAQQGEAGTPDAEQRKALSKEIDQALADPSKKADENAAPQGVAEEDDASREKKQALEHWLQRVPDDPGGLLRRKFQLEYQRRQQRGGDGP</sequence>
<dbReference type="Gene3D" id="3.40.50.410">
    <property type="entry name" value="von Willebrand factor, type A domain"/>
    <property type="match status" value="1"/>
</dbReference>
<name>A0ABV9QYM7_9GAMM</name>
<dbReference type="EMBL" id="JBHSHD010000015">
    <property type="protein sequence ID" value="MFC4822165.1"/>
    <property type="molecule type" value="Genomic_DNA"/>
</dbReference>
<evidence type="ECO:0000256" key="1">
    <source>
        <dbReference type="PROSITE-ProRule" id="PRU00339"/>
    </source>
</evidence>
<dbReference type="InterPro" id="IPR036465">
    <property type="entry name" value="vWFA_dom_sf"/>
</dbReference>
<dbReference type="InterPro" id="IPR019734">
    <property type="entry name" value="TPR_rpt"/>
</dbReference>
<reference evidence="5" key="1">
    <citation type="journal article" date="2019" name="Int. J. Syst. Evol. Microbiol.">
        <title>The Global Catalogue of Microorganisms (GCM) 10K type strain sequencing project: providing services to taxonomists for standard genome sequencing and annotation.</title>
        <authorList>
            <consortium name="The Broad Institute Genomics Platform"/>
            <consortium name="The Broad Institute Genome Sequencing Center for Infectious Disease"/>
            <person name="Wu L."/>
            <person name="Ma J."/>
        </authorList>
    </citation>
    <scope>NUCLEOTIDE SEQUENCE [LARGE SCALE GENOMIC DNA]</scope>
    <source>
        <strain evidence="5">CCUG 30340</strain>
    </source>
</reference>
<feature type="compositionally biased region" description="Basic and acidic residues" evidence="2">
    <location>
        <begin position="598"/>
        <end position="614"/>
    </location>
</feature>
<keyword evidence="5" id="KW-1185">Reference proteome</keyword>
<evidence type="ECO:0000313" key="5">
    <source>
        <dbReference type="Proteomes" id="UP001595886"/>
    </source>
</evidence>
<dbReference type="InterPro" id="IPR050768">
    <property type="entry name" value="UPF0353/GerABKA_families"/>
</dbReference>
<dbReference type="Pfam" id="PF13519">
    <property type="entry name" value="VWA_2"/>
    <property type="match status" value="1"/>
</dbReference>
<evidence type="ECO:0000256" key="2">
    <source>
        <dbReference type="SAM" id="MobiDB-lite"/>
    </source>
</evidence>
<proteinExistence type="predicted"/>
<keyword evidence="1" id="KW-0802">TPR repeat</keyword>
<organism evidence="4 5">
    <name type="scientific">Dokdonella ginsengisoli</name>
    <dbReference type="NCBI Taxonomy" id="363846"/>
    <lineage>
        <taxon>Bacteria</taxon>
        <taxon>Pseudomonadati</taxon>
        <taxon>Pseudomonadota</taxon>
        <taxon>Gammaproteobacteria</taxon>
        <taxon>Lysobacterales</taxon>
        <taxon>Rhodanobacteraceae</taxon>
        <taxon>Dokdonella</taxon>
    </lineage>
</organism>
<comment type="caution">
    <text evidence="4">The sequence shown here is derived from an EMBL/GenBank/DDBJ whole genome shotgun (WGS) entry which is preliminary data.</text>
</comment>
<feature type="region of interest" description="Disordered" evidence="2">
    <location>
        <begin position="454"/>
        <end position="639"/>
    </location>
</feature>
<dbReference type="Pfam" id="PF00515">
    <property type="entry name" value="TPR_1"/>
    <property type="match status" value="1"/>
</dbReference>
<protein>
    <submittedName>
        <fullName evidence="4">VWA domain-containing protein</fullName>
    </submittedName>
</protein>
<dbReference type="PANTHER" id="PTHR22550">
    <property type="entry name" value="SPORE GERMINATION PROTEIN"/>
    <property type="match status" value="1"/>
</dbReference>
<dbReference type="SUPFAM" id="SSF48452">
    <property type="entry name" value="TPR-like"/>
    <property type="match status" value="1"/>
</dbReference>
<dbReference type="PANTHER" id="PTHR22550:SF14">
    <property type="entry name" value="VWFA DOMAIN-CONTAINING PROTEIN"/>
    <property type="match status" value="1"/>
</dbReference>
<feature type="compositionally biased region" description="Polar residues" evidence="2">
    <location>
        <begin position="458"/>
        <end position="471"/>
    </location>
</feature>
<dbReference type="InterPro" id="IPR011990">
    <property type="entry name" value="TPR-like_helical_dom_sf"/>
</dbReference>
<feature type="domain" description="VWFA" evidence="3">
    <location>
        <begin position="106"/>
        <end position="203"/>
    </location>
</feature>
<feature type="compositionally biased region" description="Basic and acidic residues" evidence="2">
    <location>
        <begin position="561"/>
        <end position="584"/>
    </location>
</feature>
<feature type="compositionally biased region" description="Basic and acidic residues" evidence="2">
    <location>
        <begin position="520"/>
        <end position="548"/>
    </location>
</feature>
<dbReference type="RefSeq" id="WP_380022444.1">
    <property type="nucleotide sequence ID" value="NZ_JBHSHD010000015.1"/>
</dbReference>
<feature type="repeat" description="TPR" evidence="1">
    <location>
        <begin position="406"/>
        <end position="439"/>
    </location>
</feature>
<dbReference type="PROSITE" id="PS50005">
    <property type="entry name" value="TPR"/>
    <property type="match status" value="1"/>
</dbReference>
<evidence type="ECO:0000313" key="4">
    <source>
        <dbReference type="EMBL" id="MFC4822165.1"/>
    </source>
</evidence>
<gene>
    <name evidence="4" type="ORF">ACFO6Q_17700</name>
</gene>
<evidence type="ECO:0000259" key="3">
    <source>
        <dbReference type="Pfam" id="PF13519"/>
    </source>
</evidence>
<dbReference type="SUPFAM" id="SSF53300">
    <property type="entry name" value="vWA-like"/>
    <property type="match status" value="1"/>
</dbReference>
<dbReference type="PROSITE" id="PS50293">
    <property type="entry name" value="TPR_REGION"/>
    <property type="match status" value="1"/>
</dbReference>
<dbReference type="InterPro" id="IPR002035">
    <property type="entry name" value="VWF_A"/>
</dbReference>
<dbReference type="Gene3D" id="1.25.40.10">
    <property type="entry name" value="Tetratricopeptide repeat domain"/>
    <property type="match status" value="1"/>
</dbReference>